<comment type="subcellular location">
    <subcellularLocation>
        <location evidence="1">Membrane</location>
        <topology evidence="1">Multi-pass membrane protein</topology>
    </subcellularLocation>
</comment>
<evidence type="ECO:0000313" key="8">
    <source>
        <dbReference type="EMBL" id="KAK2548965.1"/>
    </source>
</evidence>
<keyword evidence="3 7" id="KW-0812">Transmembrane</keyword>
<name>A0AAD9PUL8_ACRCE</name>
<dbReference type="GO" id="GO:0016020">
    <property type="term" value="C:membrane"/>
    <property type="evidence" value="ECO:0007669"/>
    <property type="project" value="UniProtKB-SubCell"/>
</dbReference>
<dbReference type="InterPro" id="IPR007237">
    <property type="entry name" value="CD20-like"/>
</dbReference>
<protein>
    <recommendedName>
        <fullName evidence="10">Transmembrane protein</fullName>
    </recommendedName>
</protein>
<dbReference type="AlphaFoldDB" id="A0AAD9PUL8"/>
<comment type="similarity">
    <text evidence="2">Belongs to the MS4A family.</text>
</comment>
<proteinExistence type="inferred from homology"/>
<feature type="transmembrane region" description="Helical" evidence="7">
    <location>
        <begin position="85"/>
        <end position="110"/>
    </location>
</feature>
<reference evidence="8" key="1">
    <citation type="journal article" date="2023" name="G3 (Bethesda)">
        <title>Whole genome assembly and annotation of the endangered Caribbean coral Acropora cervicornis.</title>
        <authorList>
            <person name="Selwyn J.D."/>
            <person name="Vollmer S.V."/>
        </authorList>
    </citation>
    <scope>NUCLEOTIDE SEQUENCE</scope>
    <source>
        <strain evidence="8">K2</strain>
    </source>
</reference>
<evidence type="ECO:0000256" key="5">
    <source>
        <dbReference type="ARBA" id="ARBA00023136"/>
    </source>
</evidence>
<keyword evidence="4 7" id="KW-1133">Transmembrane helix</keyword>
<dbReference type="PANTHER" id="PTHR23320:SF165">
    <property type="entry name" value="MARVEL DOMAIN-CONTAINING PROTEIN"/>
    <property type="match status" value="1"/>
</dbReference>
<keyword evidence="5 7" id="KW-0472">Membrane</keyword>
<reference evidence="8" key="2">
    <citation type="journal article" date="2023" name="Science">
        <title>Genomic signatures of disease resistance in endangered staghorn corals.</title>
        <authorList>
            <person name="Vollmer S.V."/>
            <person name="Selwyn J.D."/>
            <person name="Despard B.A."/>
            <person name="Roesel C.L."/>
        </authorList>
    </citation>
    <scope>NUCLEOTIDE SEQUENCE</scope>
    <source>
        <strain evidence="8">K2</strain>
    </source>
</reference>
<evidence type="ECO:0000256" key="2">
    <source>
        <dbReference type="ARBA" id="ARBA00009565"/>
    </source>
</evidence>
<feature type="transmembrane region" description="Helical" evidence="7">
    <location>
        <begin position="12"/>
        <end position="31"/>
    </location>
</feature>
<evidence type="ECO:0000313" key="9">
    <source>
        <dbReference type="Proteomes" id="UP001249851"/>
    </source>
</evidence>
<sequence length="268" mass="28641">MVVSNTVVSMVRVLAITHIVVGALLIIFGIADGVTAVRGRDRSFLAGYSFYGVWIGIWMCIAGALGIPGSTAQRTPTRNCFAGVFMGFSITSAVLGGIIIIAYSVTIAYANYRRYYYDYYGYYGYARSYRYQRYSYSAKMGLAAVILILGIVEFATGIWVSICLCVMKPCCTVSEQPTVAFHGSTPGYAVTQGVDGVAVAVPLQASGAPGQTQPFYGYPQAGQTTIGGPVPLQAVANQSPIVVTTSSGRGLPPQYTEKSHQVPLQEEI</sequence>
<organism evidence="8 9">
    <name type="scientific">Acropora cervicornis</name>
    <name type="common">Staghorn coral</name>
    <dbReference type="NCBI Taxonomy" id="6130"/>
    <lineage>
        <taxon>Eukaryota</taxon>
        <taxon>Metazoa</taxon>
        <taxon>Cnidaria</taxon>
        <taxon>Anthozoa</taxon>
        <taxon>Hexacorallia</taxon>
        <taxon>Scleractinia</taxon>
        <taxon>Astrocoeniina</taxon>
        <taxon>Acroporidae</taxon>
        <taxon>Acropora</taxon>
    </lineage>
</organism>
<evidence type="ECO:0000256" key="3">
    <source>
        <dbReference type="ARBA" id="ARBA00022692"/>
    </source>
</evidence>
<dbReference type="InterPro" id="IPR030417">
    <property type="entry name" value="MS4A"/>
</dbReference>
<evidence type="ECO:0000256" key="7">
    <source>
        <dbReference type="SAM" id="Phobius"/>
    </source>
</evidence>
<feature type="region of interest" description="Disordered" evidence="6">
    <location>
        <begin position="246"/>
        <end position="268"/>
    </location>
</feature>
<comment type="caution">
    <text evidence="8">The sequence shown here is derived from an EMBL/GenBank/DDBJ whole genome shotgun (WGS) entry which is preliminary data.</text>
</comment>
<evidence type="ECO:0000256" key="6">
    <source>
        <dbReference type="SAM" id="MobiDB-lite"/>
    </source>
</evidence>
<feature type="transmembrane region" description="Helical" evidence="7">
    <location>
        <begin position="43"/>
        <end position="65"/>
    </location>
</feature>
<accession>A0AAD9PUL8</accession>
<evidence type="ECO:0000256" key="1">
    <source>
        <dbReference type="ARBA" id="ARBA00004141"/>
    </source>
</evidence>
<evidence type="ECO:0008006" key="10">
    <source>
        <dbReference type="Google" id="ProtNLM"/>
    </source>
</evidence>
<evidence type="ECO:0000256" key="4">
    <source>
        <dbReference type="ARBA" id="ARBA00022989"/>
    </source>
</evidence>
<keyword evidence="9" id="KW-1185">Reference proteome</keyword>
<dbReference type="EMBL" id="JARQWQ010000134">
    <property type="protein sequence ID" value="KAK2548965.1"/>
    <property type="molecule type" value="Genomic_DNA"/>
</dbReference>
<feature type="transmembrane region" description="Helical" evidence="7">
    <location>
        <begin position="140"/>
        <end position="162"/>
    </location>
</feature>
<dbReference type="PANTHER" id="PTHR23320">
    <property type="entry name" value="MEMBRANE-SPANNING 4-DOMAINS SUBFAMILY A MS4A -RELATED"/>
    <property type="match status" value="1"/>
</dbReference>
<dbReference type="Pfam" id="PF04103">
    <property type="entry name" value="CD20"/>
    <property type="match status" value="1"/>
</dbReference>
<gene>
    <name evidence="8" type="ORF">P5673_030713</name>
</gene>
<dbReference type="Proteomes" id="UP001249851">
    <property type="component" value="Unassembled WGS sequence"/>
</dbReference>